<feature type="compositionally biased region" description="Pro residues" evidence="3">
    <location>
        <begin position="207"/>
        <end position="227"/>
    </location>
</feature>
<organism evidence="4 5">
    <name type="scientific">Sandaracinus amylolyticus</name>
    <dbReference type="NCBI Taxonomy" id="927083"/>
    <lineage>
        <taxon>Bacteria</taxon>
        <taxon>Pseudomonadati</taxon>
        <taxon>Myxococcota</taxon>
        <taxon>Polyangia</taxon>
        <taxon>Polyangiales</taxon>
        <taxon>Sandaracinaceae</taxon>
        <taxon>Sandaracinus</taxon>
    </lineage>
</organism>
<dbReference type="InterPro" id="IPR051012">
    <property type="entry name" value="CellSynth/LPSAsmb/PSIAsmb"/>
</dbReference>
<feature type="compositionally biased region" description="Pro residues" evidence="3">
    <location>
        <begin position="317"/>
        <end position="335"/>
    </location>
</feature>
<feature type="compositionally biased region" description="Pro residues" evidence="3">
    <location>
        <begin position="394"/>
        <end position="409"/>
    </location>
</feature>
<feature type="compositionally biased region" description="Pro residues" evidence="3">
    <location>
        <begin position="72"/>
        <end position="89"/>
    </location>
</feature>
<proteinExistence type="predicted"/>
<evidence type="ECO:0000313" key="5">
    <source>
        <dbReference type="Proteomes" id="UP000034883"/>
    </source>
</evidence>
<feature type="compositionally biased region" description="Low complexity" evidence="3">
    <location>
        <begin position="630"/>
        <end position="645"/>
    </location>
</feature>
<dbReference type="PANTHER" id="PTHR45586">
    <property type="entry name" value="TPR REPEAT-CONTAINING PROTEIN PA4667"/>
    <property type="match status" value="1"/>
</dbReference>
<name>A0A0F6YKJ4_9BACT</name>
<feature type="compositionally biased region" description="Basic and acidic residues" evidence="3">
    <location>
        <begin position="22"/>
        <end position="33"/>
    </location>
</feature>
<keyword evidence="2" id="KW-0802">TPR repeat</keyword>
<feature type="compositionally biased region" description="Acidic residues" evidence="3">
    <location>
        <begin position="173"/>
        <end position="183"/>
    </location>
</feature>
<dbReference type="PANTHER" id="PTHR45586:SF1">
    <property type="entry name" value="LIPOPOLYSACCHARIDE ASSEMBLY PROTEIN B"/>
    <property type="match status" value="1"/>
</dbReference>
<dbReference type="EMBL" id="CP011125">
    <property type="protein sequence ID" value="AKF08213.1"/>
    <property type="molecule type" value="Genomic_DNA"/>
</dbReference>
<keyword evidence="1" id="KW-0677">Repeat</keyword>
<feature type="region of interest" description="Disordered" evidence="3">
    <location>
        <begin position="515"/>
        <end position="648"/>
    </location>
</feature>
<feature type="compositionally biased region" description="Low complexity" evidence="3">
    <location>
        <begin position="364"/>
        <end position="374"/>
    </location>
</feature>
<dbReference type="InterPro" id="IPR011990">
    <property type="entry name" value="TPR-like_helical_dom_sf"/>
</dbReference>
<feature type="compositionally biased region" description="Basic and acidic residues" evidence="3">
    <location>
        <begin position="1"/>
        <end position="11"/>
    </location>
</feature>
<evidence type="ECO:0000256" key="1">
    <source>
        <dbReference type="ARBA" id="ARBA00022737"/>
    </source>
</evidence>
<evidence type="ECO:0000256" key="2">
    <source>
        <dbReference type="ARBA" id="ARBA00022803"/>
    </source>
</evidence>
<feature type="compositionally biased region" description="Low complexity" evidence="3">
    <location>
        <begin position="336"/>
        <end position="356"/>
    </location>
</feature>
<evidence type="ECO:0000313" key="4">
    <source>
        <dbReference type="EMBL" id="AKF08213.1"/>
    </source>
</evidence>
<sequence length="2210" mass="230677">MSGTDDKRGADIDFDWDDALADWERDLDDKSEARSGPMPQKPAGATPAKEKEPARALYRPPDPSEFKRPVPRGAPPARPEPPKPAPPPPRVHEPVLPPAEDVHVSFDDDDDDDEHTRIASIPKELIASLVTARERDEASSEQHRLSTRPPPPGMPTSDDPIAVPPAAPPPIDLDLDDMLDGLDQDTRAYPVDVPRFVSPIRGRTSAPPGPASVPPPPASEAPAPPSVGTPTARPGAPDEDPLALALPSAPPAARTPSPEGAPPTSSTPPRKSLLPSPSDLSWEEMPEPARPTREPLADADALEDVSATPSPGARAIAPPPPARSEETPAPPPPPSGSAAAAALRAAVAARNTGGAAPLRPPAPEDTTSPSSSTPPKMPPLPRPGAAAAGGKPVVPLPRPGGLPPLPRPPGARVSVPQPGAPRVPPPPGVPAPRPPVVPRPGADVPAAVAPPPEPQAVALSGEQVHATPVTAPNDRAALDVGAPSSAVVAVSSGAAERPVADDDFAFLDALEAPAPKAAPAPEPADGFGGLLPVDDDEGGEEPSVAEVSIRVSEPDLVVAPASSPAPDDDEPEIAAIAPDDGEPELAAITPDDDEPELAAITPDDDEPEARVESVTDSEPAPAAPAPAAPVPAAAAARDRGAAAARRTVRSRKPRVEVFPLVGRGADALAARRDLLLRLAEGRSGSQRARLLLAAAELDHQLGRADDAREHTLLAREADASDPVVVRAARRDALARAAYDEAAALLEAEIALPLAPPERVAALLTLAEVRLQQLGDASGAERAALDALELAPRSVAAALVLASARAASGAGGPAVDALSRAADAWDDPRARAALRVTVAREAERTGDRARAATLHASARTDDPQALDAALGVARTEAGVPQADALEALARPLPEGALRDALLRRAALALVTSTVRETRGEERTSAARRALDMLEDARALPALRTRALAASFVGDVDVELSTLEAWAGASGGTDRALAMVRLAEKHGATGDLAAADATLHAAALADASLSTIRIVREVLARRAGNRALLVEAVESAGALAAAAKLAIDPASTMRERELLGEARRADEAPLTAEVLWLDLAAGAADAAEVASALRHEVDRTPPERRTGALLALADRALEEGDAETAERTLREARDLAPGDATVLRPLGRLAAARSPRDAAALWLEEATAASGARAAFAAATAGLLLEAAEGDAIGAYRRALDAMPGYGPALWSLEPVARAAGDAITLVDVHEQSADGALTEVDAAASLVRAALLRAESDPASASALLARAREKTPHDAVLVDLVLRLGDALTPDERAQLTLSLAEGAPRELARAIELSAAASLEDAGEPGRAAEIYRALAERHPNDPLIALPLDRAELHAGETSRVAERRFAAVRDAADDALRVLALERLAELDLEERDDAASGVLSLVSILEVSPGHVPSLRTLERYYLEQDRREDLAGIEERLAMHLETPEDAAVHLRLAARLKLAGEGTPGDAADAVLVGAAPRVRMNAWLARRIAAAARAAGASELETSTTSEIASRLPTPLARTAGTMRVADLRAAAGDFAGAASVLATAVEASPDHPFAAERLARLREGAGDARGAAEALAIAARAAHVPGRAASLWYRAGVLWQDTIGDEELALEALTEASKVDVGHLDVFDRLRNLLELREDHAALSELVARRTAAGGGDPALLVELHALQAKLKEKLGDREGAREALRAVLALSPEMLDALRRLAELCLEDEDYRNAAEALIRIARIRKDREELRWVFFTLGEIYDRHIPDAKRAEAAYRRVLKLAPDDVTAMERLAALFRRDNQLQAAAEQLGELSRVEPDPDRARGHQLALAEVLEQMGDPRRAEQVLETARRAAPTELGALKALADFYTRQRAMPAHAMHLNRAVADFRHALGNDLSDAAAWLGLVEVLGWRGRGDAARVAAGAAFALGVTDLEISRLVDAQGGVPGVGAAAADAALDDLLAPQGLPAALRAVLRSAGPVLEKVLPFDPRAYRAEKLGARDGAIRAAAVDVAKWFGIPDVEIWITPGAPRVCVPVSSGPPVALMIGRDLLAVDDRERLFVLARALKIASLGLSVAVRSQPQELVLAMAGLVHNFDPHYAPGGIDPAALGDWSKRVARQLPRRLADELGPVVFEMAGAPDYEPTRLAMAASELGDRVALLAGGSIPAGLSALLRLSGENGLAESTSTRVAQLRRFPEVLSLASFAVSDVHFDARQRAGADKL</sequence>
<dbReference type="InterPro" id="IPR019734">
    <property type="entry name" value="TPR_rpt"/>
</dbReference>
<feature type="compositionally biased region" description="Basic and acidic residues" evidence="3">
    <location>
        <begin position="132"/>
        <end position="144"/>
    </location>
</feature>
<dbReference type="KEGG" id="samy:DB32_005362"/>
<accession>A0A0F6YKJ4</accession>
<dbReference type="RefSeq" id="WP_053235382.1">
    <property type="nucleotide sequence ID" value="NZ_CP011125.1"/>
</dbReference>
<dbReference type="Gene3D" id="1.25.40.10">
    <property type="entry name" value="Tetratricopeptide repeat domain"/>
    <property type="match status" value="4"/>
</dbReference>
<dbReference type="OrthoDB" id="5476162at2"/>
<dbReference type="SUPFAM" id="SSF48452">
    <property type="entry name" value="TPR-like"/>
    <property type="match status" value="2"/>
</dbReference>
<feature type="compositionally biased region" description="Low complexity" evidence="3">
    <location>
        <begin position="242"/>
        <end position="258"/>
    </location>
</feature>
<gene>
    <name evidence="4" type="ORF">DB32_005362</name>
</gene>
<keyword evidence="5" id="KW-1185">Reference proteome</keyword>
<feature type="compositionally biased region" description="Low complexity" evidence="3">
    <location>
        <begin position="383"/>
        <end position="393"/>
    </location>
</feature>
<feature type="compositionally biased region" description="Acidic residues" evidence="3">
    <location>
        <begin position="12"/>
        <end position="21"/>
    </location>
</feature>
<feature type="compositionally biased region" description="Pro residues" evidence="3">
    <location>
        <begin position="418"/>
        <end position="438"/>
    </location>
</feature>
<evidence type="ECO:0000256" key="3">
    <source>
        <dbReference type="SAM" id="MobiDB-lite"/>
    </source>
</evidence>
<feature type="region of interest" description="Disordered" evidence="3">
    <location>
        <begin position="1"/>
        <end position="454"/>
    </location>
</feature>
<reference evidence="4 5" key="1">
    <citation type="submission" date="2015-03" db="EMBL/GenBank/DDBJ databases">
        <title>Genome assembly of Sandaracinus amylolyticus DSM 53668.</title>
        <authorList>
            <person name="Sharma G."/>
            <person name="Subramanian S."/>
        </authorList>
    </citation>
    <scope>NUCLEOTIDE SEQUENCE [LARGE SCALE GENOMIC DNA]</scope>
    <source>
        <strain evidence="4 5">DSM 53668</strain>
    </source>
</reference>
<feature type="compositionally biased region" description="Acidic residues" evidence="3">
    <location>
        <begin position="590"/>
        <end position="607"/>
    </location>
</feature>
<dbReference type="Proteomes" id="UP000034883">
    <property type="component" value="Chromosome"/>
</dbReference>
<protein>
    <submittedName>
        <fullName evidence="4">Uncharacterized protein</fullName>
    </submittedName>
</protein>
<feature type="compositionally biased region" description="Low complexity" evidence="3">
    <location>
        <begin position="554"/>
        <end position="565"/>
    </location>
</feature>
<dbReference type="SMART" id="SM00028">
    <property type="entry name" value="TPR"/>
    <property type="match status" value="8"/>
</dbReference>
<feature type="compositionally biased region" description="Pro residues" evidence="3">
    <location>
        <begin position="162"/>
        <end position="171"/>
    </location>
</feature>
<dbReference type="STRING" id="927083.DB32_005362"/>